<dbReference type="AlphaFoldDB" id="A0AAW1DY65"/>
<gene>
    <name evidence="2" type="ORF">VZT92_027846</name>
</gene>
<keyword evidence="3" id="KW-1185">Reference proteome</keyword>
<dbReference type="EMBL" id="JBCEZU010000597">
    <property type="protein sequence ID" value="KAK9514374.1"/>
    <property type="molecule type" value="Genomic_DNA"/>
</dbReference>
<evidence type="ECO:0000313" key="3">
    <source>
        <dbReference type="Proteomes" id="UP001488805"/>
    </source>
</evidence>
<evidence type="ECO:0000256" key="1">
    <source>
        <dbReference type="SAM" id="SignalP"/>
    </source>
</evidence>
<name>A0AAW1DY65_ZOAVI</name>
<sequence length="131" mass="13926">MHLFPSLIIFASAVRAGSVMESSSNYSCCDDPTIEFDQNCAVTFSTNNQLIADSNGKDCVSPCKKIEAGRMTLDRCVDMEATLVYTEGSRVTEEKRIHHHGQPCSGSNSVAAGNLGLVGLLLLVLGIAGCL</sequence>
<organism evidence="2 3">
    <name type="scientific">Zoarces viviparus</name>
    <name type="common">Viviparous eelpout</name>
    <name type="synonym">Blennius viviparus</name>
    <dbReference type="NCBI Taxonomy" id="48416"/>
    <lineage>
        <taxon>Eukaryota</taxon>
        <taxon>Metazoa</taxon>
        <taxon>Chordata</taxon>
        <taxon>Craniata</taxon>
        <taxon>Vertebrata</taxon>
        <taxon>Euteleostomi</taxon>
        <taxon>Actinopterygii</taxon>
        <taxon>Neopterygii</taxon>
        <taxon>Teleostei</taxon>
        <taxon>Neoteleostei</taxon>
        <taxon>Acanthomorphata</taxon>
        <taxon>Eupercaria</taxon>
        <taxon>Perciformes</taxon>
        <taxon>Cottioidei</taxon>
        <taxon>Zoarcales</taxon>
        <taxon>Zoarcidae</taxon>
        <taxon>Zoarcinae</taxon>
        <taxon>Zoarces</taxon>
    </lineage>
</organism>
<feature type="chain" id="PRO_5044013353" evidence="1">
    <location>
        <begin position="17"/>
        <end position="131"/>
    </location>
</feature>
<evidence type="ECO:0000313" key="2">
    <source>
        <dbReference type="EMBL" id="KAK9514374.1"/>
    </source>
</evidence>
<proteinExistence type="predicted"/>
<reference evidence="2 3" key="1">
    <citation type="journal article" date="2024" name="Genome Biol. Evol.">
        <title>Chromosome-level genome assembly of the viviparous eelpout Zoarces viviparus.</title>
        <authorList>
            <person name="Fuhrmann N."/>
            <person name="Brasseur M.V."/>
            <person name="Bakowski C.E."/>
            <person name="Podsiadlowski L."/>
            <person name="Prost S."/>
            <person name="Krehenwinkel H."/>
            <person name="Mayer C."/>
        </authorList>
    </citation>
    <scope>NUCLEOTIDE SEQUENCE [LARGE SCALE GENOMIC DNA]</scope>
    <source>
        <strain evidence="2">NO-MEL_2022_Ind0_liver</strain>
    </source>
</reference>
<keyword evidence="1" id="KW-0732">Signal</keyword>
<feature type="signal peptide" evidence="1">
    <location>
        <begin position="1"/>
        <end position="16"/>
    </location>
</feature>
<protein>
    <submittedName>
        <fullName evidence="2">Uncharacterized protein</fullName>
    </submittedName>
</protein>
<comment type="caution">
    <text evidence="2">The sequence shown here is derived from an EMBL/GenBank/DDBJ whole genome shotgun (WGS) entry which is preliminary data.</text>
</comment>
<dbReference type="Proteomes" id="UP001488805">
    <property type="component" value="Unassembled WGS sequence"/>
</dbReference>
<accession>A0AAW1DY65</accession>